<keyword evidence="15" id="KW-0133">Cell shape</keyword>
<dbReference type="AlphaFoldDB" id="A0A255XVH8"/>
<keyword evidence="13" id="KW-0812">Transmembrane</keyword>
<evidence type="ECO:0000256" key="1">
    <source>
        <dbReference type="ARBA" id="ARBA00004249"/>
    </source>
</evidence>
<feature type="region of interest" description="Disordered" evidence="27">
    <location>
        <begin position="782"/>
        <end position="850"/>
    </location>
</feature>
<keyword evidence="22" id="KW-0961">Cell wall biogenesis/degradation</keyword>
<dbReference type="GO" id="GO:0008955">
    <property type="term" value="F:peptidoglycan glycosyltransferase activity"/>
    <property type="evidence" value="ECO:0007669"/>
    <property type="project" value="UniProtKB-EC"/>
</dbReference>
<dbReference type="InterPro" id="IPR031376">
    <property type="entry name" value="PCB_OB"/>
</dbReference>
<keyword evidence="17" id="KW-0573">Peptidoglycan synthesis</keyword>
<dbReference type="GO" id="GO:0005886">
    <property type="term" value="C:plasma membrane"/>
    <property type="evidence" value="ECO:0007669"/>
    <property type="project" value="UniProtKB-SubCell"/>
</dbReference>
<reference evidence="31 32" key="1">
    <citation type="submission" date="2017-07" db="EMBL/GenBank/DDBJ databases">
        <title>Elstera cyanobacteriorum sp. nov., a novel bacterium isolated from cyanobacterial aggregates in a eutrophic lake.</title>
        <authorList>
            <person name="Cai H."/>
        </authorList>
    </citation>
    <scope>NUCLEOTIDE SEQUENCE [LARGE SCALE GENOMIC DNA]</scope>
    <source>
        <strain evidence="31 32">TH019</strain>
    </source>
</reference>
<dbReference type="Pfam" id="PF00912">
    <property type="entry name" value="Transgly"/>
    <property type="match status" value="1"/>
</dbReference>
<dbReference type="InterPro" id="IPR001460">
    <property type="entry name" value="PCN-bd_Tpept"/>
</dbReference>
<keyword evidence="10" id="KW-0645">Protease</keyword>
<dbReference type="InterPro" id="IPR050396">
    <property type="entry name" value="Glycosyltr_51/Transpeptidase"/>
</dbReference>
<evidence type="ECO:0000256" key="27">
    <source>
        <dbReference type="SAM" id="MobiDB-lite"/>
    </source>
</evidence>
<evidence type="ECO:0000256" key="14">
    <source>
        <dbReference type="ARBA" id="ARBA00022801"/>
    </source>
</evidence>
<protein>
    <recommendedName>
        <fullName evidence="6">Penicillin-binding protein 1A</fullName>
        <ecNumber evidence="24">2.4.99.28</ecNumber>
        <ecNumber evidence="5">3.4.16.4</ecNumber>
    </recommendedName>
</protein>
<evidence type="ECO:0000256" key="4">
    <source>
        <dbReference type="ARBA" id="ARBA00007739"/>
    </source>
</evidence>
<comment type="catalytic activity">
    <reaction evidence="23">
        <text>Preferential cleavage: (Ac)2-L-Lys-D-Ala-|-D-Ala. Also transpeptidation of peptidyl-alanyl moieties that are N-acyl substituents of D-alanine.</text>
        <dbReference type="EC" id="3.4.16.4"/>
    </reaction>
</comment>
<keyword evidence="16" id="KW-0735">Signal-anchor</keyword>
<dbReference type="GO" id="GO:0030288">
    <property type="term" value="C:outer membrane-bounded periplasmic space"/>
    <property type="evidence" value="ECO:0007669"/>
    <property type="project" value="TreeGrafter"/>
</dbReference>
<dbReference type="Gene3D" id="1.10.3810.10">
    <property type="entry name" value="Biosynthetic peptidoglycan transglycosylase-like"/>
    <property type="match status" value="1"/>
</dbReference>
<dbReference type="Gene3D" id="2.40.50.140">
    <property type="entry name" value="Nucleic acid-binding proteins"/>
    <property type="match status" value="1"/>
</dbReference>
<dbReference type="InterPro" id="IPR001264">
    <property type="entry name" value="Glyco_trans_51"/>
</dbReference>
<comment type="similarity">
    <text evidence="3">In the C-terminal section; belongs to the transpeptidase family.</text>
</comment>
<sequence length="850" mass="92222">MRTWFIAFLSLLLIGTLAALGGFVWLLRYYGDQLPDHQKLAEYKPPIVSRVYAGDGRLMAEFAAEKRVFVPIALIPPRVKQAFVSAEDQNFYTHPGIDAMGLARAMVQNLGYYLSGRRLIGASTITQQVTRSFLLSNERTMDRKIKEMILSIRIEQALTKDQILELYLNEIYLGSIGGQGAYGVAAAALTYFNKPLDQLTIGEAAYLAALPKAPSNYNPFTQNDRARARRDYVIERMREDGYITAEEATAAKQEALKVQRRDADETVKADYFAEEVRRELVARYGEEGAYRGGLTVRASLDPRLQEIADRVFRNGLVRYDRRHGWRGPVDKAVPVNDWEKTLLARSLPGGAGDWHLGLVLKVSDTAADIGVRVSKSETKQGKIPLSELAWARPVLPEQKVGAPPKKVSDVLTVGDLILVEPVTTAADGKTKYPADTYGLRQIPDVSGGLVAMDPHTGRVLALVGGLSFDQSQFNRATQAKRQPGSSFKPFVYMAAFEDGYTPASIVLDAPFVMDDGSGKKWRPENYTEKFYGPSSLRLGIEQSRNLMTIRLASAIGMEKVVDIAARFGITDNLPPLLSMSLGAGESTPLKMAAAYAMIANGGKKVLPTVIDRVQDRYGQTIFKHDPRVCENCALDTYDGGMPPYPADNRPQVIDAATAYQMTSILEGVVQRGTGAAVGAALKRPLAGKTGTSNDSFDNWFVGYSPDLVVATYIGFDQPRTLGKTETGGGNMAPIFRDFMKEALDGVPPIPFRVPPGLRMVRVNRETGKLATPGDPKAIFEAFKPGTEPGANDNDDADPLLGDLPQGYSLTPVPGGEGGATDPAAPAPVAGDAPVPVPVPVPSSGNLGGIY</sequence>
<evidence type="ECO:0000256" key="3">
    <source>
        <dbReference type="ARBA" id="ARBA00007090"/>
    </source>
</evidence>
<dbReference type="NCBIfam" id="TIGR02074">
    <property type="entry name" value="PBP_1a_fam"/>
    <property type="match status" value="1"/>
</dbReference>
<comment type="pathway">
    <text evidence="2">Cell wall biogenesis; peptidoglycan biosynthesis.</text>
</comment>
<evidence type="ECO:0000256" key="24">
    <source>
        <dbReference type="ARBA" id="ARBA00044770"/>
    </source>
</evidence>
<evidence type="ECO:0000256" key="25">
    <source>
        <dbReference type="ARBA" id="ARBA00049902"/>
    </source>
</evidence>
<evidence type="ECO:0000256" key="22">
    <source>
        <dbReference type="ARBA" id="ARBA00023316"/>
    </source>
</evidence>
<dbReference type="FunFam" id="1.10.3810.10:FF:000003">
    <property type="entry name" value="Penicillin-binding protein 1a"/>
    <property type="match status" value="1"/>
</dbReference>
<evidence type="ECO:0000256" key="19">
    <source>
        <dbReference type="ARBA" id="ARBA00023136"/>
    </source>
</evidence>
<keyword evidence="19" id="KW-0472">Membrane</keyword>
<evidence type="ECO:0000256" key="18">
    <source>
        <dbReference type="ARBA" id="ARBA00022989"/>
    </source>
</evidence>
<dbReference type="InterPro" id="IPR012340">
    <property type="entry name" value="NA-bd_OB-fold"/>
</dbReference>
<evidence type="ECO:0000256" key="15">
    <source>
        <dbReference type="ARBA" id="ARBA00022960"/>
    </source>
</evidence>
<evidence type="ECO:0000256" key="2">
    <source>
        <dbReference type="ARBA" id="ARBA00004752"/>
    </source>
</evidence>
<comment type="caution">
    <text evidence="31">The sequence shown here is derived from an EMBL/GenBank/DDBJ whole genome shotgun (WGS) entry which is preliminary data.</text>
</comment>
<dbReference type="Gene3D" id="3.40.710.10">
    <property type="entry name" value="DD-peptidase/beta-lactamase superfamily"/>
    <property type="match status" value="1"/>
</dbReference>
<dbReference type="RefSeq" id="WP_094407495.1">
    <property type="nucleotide sequence ID" value="NZ_BMJZ01000007.1"/>
</dbReference>
<name>A0A255XVH8_9PROT</name>
<dbReference type="InterPro" id="IPR036950">
    <property type="entry name" value="PBP_transglycosylase"/>
</dbReference>
<dbReference type="SUPFAM" id="SSF53955">
    <property type="entry name" value="Lysozyme-like"/>
    <property type="match status" value="1"/>
</dbReference>
<evidence type="ECO:0000313" key="32">
    <source>
        <dbReference type="Proteomes" id="UP000216361"/>
    </source>
</evidence>
<dbReference type="GO" id="GO:0008658">
    <property type="term" value="F:penicillin binding"/>
    <property type="evidence" value="ECO:0007669"/>
    <property type="project" value="InterPro"/>
</dbReference>
<evidence type="ECO:0000256" key="12">
    <source>
        <dbReference type="ARBA" id="ARBA00022679"/>
    </source>
</evidence>
<evidence type="ECO:0000256" key="20">
    <source>
        <dbReference type="ARBA" id="ARBA00023251"/>
    </source>
</evidence>
<dbReference type="GO" id="GO:0008360">
    <property type="term" value="P:regulation of cell shape"/>
    <property type="evidence" value="ECO:0007669"/>
    <property type="project" value="UniProtKB-KW"/>
</dbReference>
<dbReference type="InterPro" id="IPR012338">
    <property type="entry name" value="Beta-lactam/transpept-like"/>
</dbReference>
<organism evidence="31 32">
    <name type="scientific">Elstera cyanobacteriorum</name>
    <dbReference type="NCBI Taxonomy" id="2022747"/>
    <lineage>
        <taxon>Bacteria</taxon>
        <taxon>Pseudomonadati</taxon>
        <taxon>Pseudomonadota</taxon>
        <taxon>Alphaproteobacteria</taxon>
        <taxon>Rhodospirillales</taxon>
        <taxon>Rhodospirillaceae</taxon>
        <taxon>Elstera</taxon>
    </lineage>
</organism>
<evidence type="ECO:0000256" key="23">
    <source>
        <dbReference type="ARBA" id="ARBA00034000"/>
    </source>
</evidence>
<dbReference type="GO" id="GO:0071555">
    <property type="term" value="P:cell wall organization"/>
    <property type="evidence" value="ECO:0007669"/>
    <property type="project" value="UniProtKB-KW"/>
</dbReference>
<evidence type="ECO:0000256" key="9">
    <source>
        <dbReference type="ARBA" id="ARBA00022645"/>
    </source>
</evidence>
<evidence type="ECO:0000256" key="6">
    <source>
        <dbReference type="ARBA" id="ARBA00018638"/>
    </source>
</evidence>
<evidence type="ECO:0000313" key="31">
    <source>
        <dbReference type="EMBL" id="OYQ20912.1"/>
    </source>
</evidence>
<evidence type="ECO:0000259" key="30">
    <source>
        <dbReference type="Pfam" id="PF17092"/>
    </source>
</evidence>
<dbReference type="Pfam" id="PF00905">
    <property type="entry name" value="Transpeptidase"/>
    <property type="match status" value="1"/>
</dbReference>
<evidence type="ECO:0000256" key="5">
    <source>
        <dbReference type="ARBA" id="ARBA00012448"/>
    </source>
</evidence>
<keyword evidence="18" id="KW-1133">Transmembrane helix</keyword>
<keyword evidence="12" id="KW-0808">Transferase</keyword>
<gene>
    <name evidence="31" type="ORF">CHR90_02950</name>
</gene>
<keyword evidence="9" id="KW-0121">Carboxypeptidase</keyword>
<evidence type="ECO:0000256" key="8">
    <source>
        <dbReference type="ARBA" id="ARBA00022519"/>
    </source>
</evidence>
<proteinExistence type="inferred from homology"/>
<dbReference type="UniPathway" id="UPA00219"/>
<evidence type="ECO:0000256" key="17">
    <source>
        <dbReference type="ARBA" id="ARBA00022984"/>
    </source>
</evidence>
<dbReference type="GO" id="GO:0046677">
    <property type="term" value="P:response to antibiotic"/>
    <property type="evidence" value="ECO:0007669"/>
    <property type="project" value="UniProtKB-KW"/>
</dbReference>
<feature type="domain" description="Glycosyl transferase family 51" evidence="29">
    <location>
        <begin position="56"/>
        <end position="237"/>
    </location>
</feature>
<keyword evidence="32" id="KW-1185">Reference proteome</keyword>
<accession>A0A255XVH8</accession>
<evidence type="ECO:0000256" key="7">
    <source>
        <dbReference type="ARBA" id="ARBA00022475"/>
    </source>
</evidence>
<dbReference type="PANTHER" id="PTHR32282:SF27">
    <property type="entry name" value="PENICILLIN-BINDING PROTEIN 1A"/>
    <property type="match status" value="1"/>
</dbReference>
<dbReference type="GO" id="GO:0006508">
    <property type="term" value="P:proteolysis"/>
    <property type="evidence" value="ECO:0007669"/>
    <property type="project" value="UniProtKB-KW"/>
</dbReference>
<dbReference type="EC" id="3.4.16.4" evidence="5"/>
<dbReference type="Proteomes" id="UP000216361">
    <property type="component" value="Unassembled WGS sequence"/>
</dbReference>
<evidence type="ECO:0000259" key="29">
    <source>
        <dbReference type="Pfam" id="PF00912"/>
    </source>
</evidence>
<dbReference type="InterPro" id="IPR023346">
    <property type="entry name" value="Lysozyme-like_dom_sf"/>
</dbReference>
<evidence type="ECO:0000256" key="10">
    <source>
        <dbReference type="ARBA" id="ARBA00022670"/>
    </source>
</evidence>
<evidence type="ECO:0000256" key="13">
    <source>
        <dbReference type="ARBA" id="ARBA00022692"/>
    </source>
</evidence>
<evidence type="ECO:0000256" key="11">
    <source>
        <dbReference type="ARBA" id="ARBA00022676"/>
    </source>
</evidence>
<keyword evidence="21" id="KW-0511">Multifunctional enzyme</keyword>
<dbReference type="GO" id="GO:0009002">
    <property type="term" value="F:serine-type D-Ala-D-Ala carboxypeptidase activity"/>
    <property type="evidence" value="ECO:0007669"/>
    <property type="project" value="UniProtKB-EC"/>
</dbReference>
<feature type="compositionally biased region" description="Low complexity" evidence="27">
    <location>
        <begin position="819"/>
        <end position="833"/>
    </location>
</feature>
<comment type="similarity">
    <text evidence="4">In the N-terminal section; belongs to the glycosyltransferase 51 family.</text>
</comment>
<keyword evidence="7" id="KW-1003">Cell membrane</keyword>
<dbReference type="PANTHER" id="PTHR32282">
    <property type="entry name" value="BINDING PROTEIN TRANSPEPTIDASE, PUTATIVE-RELATED"/>
    <property type="match status" value="1"/>
</dbReference>
<comment type="pathway">
    <text evidence="26">Glycan biosynthesis.</text>
</comment>
<keyword evidence="20" id="KW-0046">Antibiotic resistance</keyword>
<evidence type="ECO:0000256" key="26">
    <source>
        <dbReference type="ARBA" id="ARBA00060592"/>
    </source>
</evidence>
<comment type="subcellular location">
    <subcellularLocation>
        <location evidence="1">Cell inner membrane</location>
        <topology evidence="1">Single-pass type II membrane protein</topology>
    </subcellularLocation>
</comment>
<dbReference type="GO" id="GO:0009252">
    <property type="term" value="P:peptidoglycan biosynthetic process"/>
    <property type="evidence" value="ECO:0007669"/>
    <property type="project" value="UniProtKB-UniPathway"/>
</dbReference>
<feature type="domain" description="Penicillin-binding protein transpeptidase" evidence="28">
    <location>
        <begin position="447"/>
        <end position="740"/>
    </location>
</feature>
<dbReference type="SUPFAM" id="SSF56601">
    <property type="entry name" value="beta-lactamase/transpeptidase-like"/>
    <property type="match status" value="1"/>
</dbReference>
<dbReference type="OrthoDB" id="9766909at2"/>
<keyword evidence="8" id="KW-0997">Cell inner membrane</keyword>
<dbReference type="EC" id="2.4.99.28" evidence="24"/>
<dbReference type="Pfam" id="PF17092">
    <property type="entry name" value="PCB_OB"/>
    <property type="match status" value="1"/>
</dbReference>
<feature type="domain" description="Penicillin-binding protein OB-like" evidence="30">
    <location>
        <begin position="325"/>
        <end position="445"/>
    </location>
</feature>
<evidence type="ECO:0000259" key="28">
    <source>
        <dbReference type="Pfam" id="PF00905"/>
    </source>
</evidence>
<keyword evidence="14" id="KW-0378">Hydrolase</keyword>
<dbReference type="EMBL" id="NOXS01000025">
    <property type="protein sequence ID" value="OYQ20912.1"/>
    <property type="molecule type" value="Genomic_DNA"/>
</dbReference>
<evidence type="ECO:0000256" key="21">
    <source>
        <dbReference type="ARBA" id="ARBA00023268"/>
    </source>
</evidence>
<keyword evidence="11" id="KW-0328">Glycosyltransferase</keyword>
<comment type="catalytic activity">
    <reaction evidence="25">
        <text>[GlcNAc-(1-&gt;4)-Mur2Ac(oyl-L-Ala-gamma-D-Glu-L-Lys-D-Ala-D-Ala)](n)-di-trans,octa-cis-undecaprenyl diphosphate + beta-D-GlcNAc-(1-&gt;4)-Mur2Ac(oyl-L-Ala-gamma-D-Glu-L-Lys-D-Ala-D-Ala)-di-trans,octa-cis-undecaprenyl diphosphate = [GlcNAc-(1-&gt;4)-Mur2Ac(oyl-L-Ala-gamma-D-Glu-L-Lys-D-Ala-D-Ala)](n+1)-di-trans,octa-cis-undecaprenyl diphosphate + di-trans,octa-cis-undecaprenyl diphosphate + H(+)</text>
        <dbReference type="Rhea" id="RHEA:23708"/>
        <dbReference type="Rhea" id="RHEA-COMP:9602"/>
        <dbReference type="Rhea" id="RHEA-COMP:9603"/>
        <dbReference type="ChEBI" id="CHEBI:15378"/>
        <dbReference type="ChEBI" id="CHEBI:58405"/>
        <dbReference type="ChEBI" id="CHEBI:60033"/>
        <dbReference type="ChEBI" id="CHEBI:78435"/>
        <dbReference type="EC" id="2.4.99.28"/>
    </reaction>
</comment>
<evidence type="ECO:0000256" key="16">
    <source>
        <dbReference type="ARBA" id="ARBA00022968"/>
    </source>
</evidence>